<dbReference type="EC" id="3.6.1.-" evidence="3"/>
<sequence length="149" mass="16508">MKPQTPLLTVDAIIIYRGKLVLIMRKNPPYQDHFALPGGFVDVGETVESAVIREAKEETGLDIRLIKLLGVYSDPSRDPRGHTVSICYLAKGIGTLKADSDAKDIGLFDLNEIPELAFDHNKIIENAKSDINGVLSKMQEHDDACEQDF</sequence>
<comment type="caution">
    <text evidence="3">The sequence shown here is derived from an EMBL/GenBank/DDBJ whole genome shotgun (WGS) entry which is preliminary data.</text>
</comment>
<keyword evidence="1 3" id="KW-0378">Hydrolase</keyword>
<dbReference type="PANTHER" id="PTHR43736">
    <property type="entry name" value="ADP-RIBOSE PYROPHOSPHATASE"/>
    <property type="match status" value="1"/>
</dbReference>
<dbReference type="AlphaFoldDB" id="A0A062V022"/>
<name>A0A062V022_9EURY</name>
<dbReference type="InterPro" id="IPR020476">
    <property type="entry name" value="Nudix_hydrolase"/>
</dbReference>
<dbReference type="EMBL" id="JMIY01000007">
    <property type="protein sequence ID" value="KCZ70762.1"/>
    <property type="molecule type" value="Genomic_DNA"/>
</dbReference>
<protein>
    <submittedName>
        <fullName evidence="3">ADP-ribose pyrophosphatase</fullName>
        <ecNumber evidence="3">3.6.1.-</ecNumber>
    </submittedName>
</protein>
<dbReference type="PROSITE" id="PS00893">
    <property type="entry name" value="NUDIX_BOX"/>
    <property type="match status" value="1"/>
</dbReference>
<dbReference type="PANTHER" id="PTHR43736:SF1">
    <property type="entry name" value="DIHYDRONEOPTERIN TRIPHOSPHATE DIPHOSPHATASE"/>
    <property type="match status" value="1"/>
</dbReference>
<dbReference type="Gene3D" id="3.90.79.10">
    <property type="entry name" value="Nucleoside Triphosphate Pyrophosphohydrolase"/>
    <property type="match status" value="1"/>
</dbReference>
<dbReference type="RefSeq" id="WP_048092646.1">
    <property type="nucleotide sequence ID" value="NZ_JMIY01000007.1"/>
</dbReference>
<dbReference type="PROSITE" id="PS51462">
    <property type="entry name" value="NUDIX"/>
    <property type="match status" value="1"/>
</dbReference>
<evidence type="ECO:0000259" key="2">
    <source>
        <dbReference type="PROSITE" id="PS51462"/>
    </source>
</evidence>
<dbReference type="InterPro" id="IPR020084">
    <property type="entry name" value="NUDIX_hydrolase_CS"/>
</dbReference>
<dbReference type="PATRIC" id="fig|1392998.3.peg.3088"/>
<dbReference type="OrthoDB" id="40462at2157"/>
<evidence type="ECO:0000313" key="3">
    <source>
        <dbReference type="EMBL" id="KCZ70762.1"/>
    </source>
</evidence>
<dbReference type="Proteomes" id="UP000027153">
    <property type="component" value="Unassembled WGS sequence"/>
</dbReference>
<evidence type="ECO:0000256" key="1">
    <source>
        <dbReference type="ARBA" id="ARBA00022801"/>
    </source>
</evidence>
<keyword evidence="4" id="KW-1185">Reference proteome</keyword>
<feature type="domain" description="Nudix hydrolase" evidence="2">
    <location>
        <begin position="5"/>
        <end position="132"/>
    </location>
</feature>
<dbReference type="Pfam" id="PF00293">
    <property type="entry name" value="NUDIX"/>
    <property type="match status" value="1"/>
</dbReference>
<dbReference type="PRINTS" id="PR00502">
    <property type="entry name" value="NUDIXFAMILY"/>
</dbReference>
<dbReference type="InterPro" id="IPR015797">
    <property type="entry name" value="NUDIX_hydrolase-like_dom_sf"/>
</dbReference>
<proteinExistence type="predicted"/>
<reference evidence="3 4" key="1">
    <citation type="journal article" date="2013" name="Nature">
        <title>Anaerobic oxidation of methane coupled to nitrate reduction in a novel archaeal lineage.</title>
        <authorList>
            <person name="Haroon M.F."/>
            <person name="Hu S."/>
            <person name="Shi Y."/>
            <person name="Imelfort M."/>
            <person name="Keller J."/>
            <person name="Hugenholtz P."/>
            <person name="Yuan Z."/>
            <person name="Tyson G.W."/>
        </authorList>
    </citation>
    <scope>NUCLEOTIDE SEQUENCE [LARGE SCALE GENOMIC DNA]</scope>
    <source>
        <strain evidence="3 4">ANME-2d</strain>
    </source>
</reference>
<dbReference type="GO" id="GO:0016787">
    <property type="term" value="F:hydrolase activity"/>
    <property type="evidence" value="ECO:0007669"/>
    <property type="project" value="UniProtKB-KW"/>
</dbReference>
<evidence type="ECO:0000313" key="4">
    <source>
        <dbReference type="Proteomes" id="UP000027153"/>
    </source>
</evidence>
<organism evidence="3 4">
    <name type="scientific">Candidatus Methanoperedens nitratireducens</name>
    <dbReference type="NCBI Taxonomy" id="1392998"/>
    <lineage>
        <taxon>Archaea</taxon>
        <taxon>Methanobacteriati</taxon>
        <taxon>Methanobacteriota</taxon>
        <taxon>Stenosarchaea group</taxon>
        <taxon>Methanomicrobia</taxon>
        <taxon>Methanosarcinales</taxon>
        <taxon>ANME-2 cluster</taxon>
        <taxon>Candidatus Methanoperedentaceae</taxon>
        <taxon>Candidatus Methanoperedens</taxon>
    </lineage>
</organism>
<gene>
    <name evidence="3" type="ORF">ANME2D_02787</name>
</gene>
<accession>A0A062V022</accession>
<dbReference type="SUPFAM" id="SSF55811">
    <property type="entry name" value="Nudix"/>
    <property type="match status" value="1"/>
</dbReference>
<dbReference type="CDD" id="cd18873">
    <property type="entry name" value="NUDIX_NadM_like"/>
    <property type="match status" value="1"/>
</dbReference>
<dbReference type="InterPro" id="IPR000086">
    <property type="entry name" value="NUDIX_hydrolase_dom"/>
</dbReference>